<reference evidence="3 4" key="1">
    <citation type="journal article" date="2020" name="Int. J. Syst. Evol. Microbiol.">
        <title>Description of Erysipelothrix piscisicarius sp. nov., an emergent fish pathogen, and assessment of virulence using a tiger barb (Puntigrus tetrazona) infection model.</title>
        <authorList>
            <person name="Pomaranski E.K."/>
            <person name="Griffin M.J."/>
            <person name="Camus A.C."/>
            <person name="Armwood A.R."/>
            <person name="Shelley J."/>
            <person name="Waldbieser G.C."/>
            <person name="LaFrentz B.R."/>
            <person name="Garcia J.C."/>
            <person name="Yanong R."/>
            <person name="Soto E."/>
        </authorList>
    </citation>
    <scope>NUCLEOTIDE SEQUENCE [LARGE SCALE GENOMIC DNA]</scope>
    <source>
        <strain evidence="3 4">15TAL0474</strain>
    </source>
</reference>
<dbReference type="RefSeq" id="WP_125164889.1">
    <property type="nucleotide sequence ID" value="NZ_CP034234.1"/>
</dbReference>
<name>A0A3S8RNZ3_9FIRM</name>
<feature type="modified residue" description="4-aspartylphosphate" evidence="1">
    <location>
        <position position="44"/>
    </location>
</feature>
<sequence>MYTITIISHHDIPNLLDCFDPTWCVKTIHTFPLQSEDTDCFLVDIDYCDHDGAALIPWLKENYHKPIVSVTTRYRPKRTLELLVQGAQDYIVEPYNCEVILERITTLINEYKKRKHI</sequence>
<keyword evidence="1" id="KW-0597">Phosphoprotein</keyword>
<dbReference type="Pfam" id="PF00072">
    <property type="entry name" value="Response_reg"/>
    <property type="match status" value="1"/>
</dbReference>
<evidence type="ECO:0000313" key="3">
    <source>
        <dbReference type="EMBL" id="AZK44735.1"/>
    </source>
</evidence>
<dbReference type="Gene3D" id="3.40.50.2300">
    <property type="match status" value="1"/>
</dbReference>
<evidence type="ECO:0000256" key="1">
    <source>
        <dbReference type="PROSITE-ProRule" id="PRU00169"/>
    </source>
</evidence>
<dbReference type="InterPro" id="IPR001789">
    <property type="entry name" value="Sig_transdc_resp-reg_receiver"/>
</dbReference>
<proteinExistence type="predicted"/>
<dbReference type="InterPro" id="IPR011006">
    <property type="entry name" value="CheY-like_superfamily"/>
</dbReference>
<accession>A0A3S8RNZ3</accession>
<gene>
    <name evidence="3" type="ORF">EEI45_00325</name>
</gene>
<dbReference type="KEGG" id="eri:EEI45_00325"/>
<dbReference type="AlphaFoldDB" id="A0A3S8RNZ3"/>
<protein>
    <submittedName>
        <fullName evidence="3">Response regulator</fullName>
    </submittedName>
</protein>
<dbReference type="PROSITE" id="PS50110">
    <property type="entry name" value="RESPONSE_REGULATORY"/>
    <property type="match status" value="1"/>
</dbReference>
<organism evidence="3 4">
    <name type="scientific">Erysipelothrix piscisicarius</name>
    <dbReference type="NCBI Taxonomy" id="2485784"/>
    <lineage>
        <taxon>Bacteria</taxon>
        <taxon>Bacillati</taxon>
        <taxon>Bacillota</taxon>
        <taxon>Erysipelotrichia</taxon>
        <taxon>Erysipelotrichales</taxon>
        <taxon>Erysipelotrichaceae</taxon>
        <taxon>Erysipelothrix</taxon>
    </lineage>
</organism>
<dbReference type="Proteomes" id="UP000278804">
    <property type="component" value="Chromosome"/>
</dbReference>
<dbReference type="SUPFAM" id="SSF52172">
    <property type="entry name" value="CheY-like"/>
    <property type="match status" value="1"/>
</dbReference>
<keyword evidence="4" id="KW-1185">Reference proteome</keyword>
<evidence type="ECO:0000313" key="4">
    <source>
        <dbReference type="Proteomes" id="UP000278804"/>
    </source>
</evidence>
<dbReference type="GO" id="GO:0000160">
    <property type="term" value="P:phosphorelay signal transduction system"/>
    <property type="evidence" value="ECO:0007669"/>
    <property type="project" value="InterPro"/>
</dbReference>
<dbReference type="EMBL" id="CP034234">
    <property type="protein sequence ID" value="AZK44735.1"/>
    <property type="molecule type" value="Genomic_DNA"/>
</dbReference>
<feature type="domain" description="Response regulatory" evidence="2">
    <location>
        <begin position="1"/>
        <end position="108"/>
    </location>
</feature>
<evidence type="ECO:0000259" key="2">
    <source>
        <dbReference type="PROSITE" id="PS50110"/>
    </source>
</evidence>